<dbReference type="AlphaFoldDB" id="A0A5B7HT86"/>
<keyword evidence="2" id="KW-1185">Reference proteome</keyword>
<proteinExistence type="predicted"/>
<sequence>MWFFRLTQVPLSTCCQCVMRMKLSPIRVLQMWNDSQLNTLGTCRTTVRNPRNGKKYSDEFQVYDGDHVPILGLSASEAMGLVTVEEANFERVSYISEEYGQVFNKELGALPSVQHLRTNPDIKPTVMPTRRIPIAVRLKLREELKRLQSLGVIQELDEPTPWVSQVVTTLNPLNTSSYACTRYGPSYACTISRLTIV</sequence>
<comment type="caution">
    <text evidence="1">The sequence shown here is derived from an EMBL/GenBank/DDBJ whole genome shotgun (WGS) entry which is preliminary data.</text>
</comment>
<gene>
    <name evidence="1" type="ORF">E2C01_067657</name>
</gene>
<dbReference type="EMBL" id="VSRR010036605">
    <property type="protein sequence ID" value="MPC73333.1"/>
    <property type="molecule type" value="Genomic_DNA"/>
</dbReference>
<name>A0A5B7HT86_PORTR</name>
<accession>A0A5B7HT86</accession>
<reference evidence="1 2" key="1">
    <citation type="submission" date="2019-05" db="EMBL/GenBank/DDBJ databases">
        <title>Another draft genome of Portunus trituberculatus and its Hox gene families provides insights of decapod evolution.</title>
        <authorList>
            <person name="Jeong J.-H."/>
            <person name="Song I."/>
            <person name="Kim S."/>
            <person name="Choi T."/>
            <person name="Kim D."/>
            <person name="Ryu S."/>
            <person name="Kim W."/>
        </authorList>
    </citation>
    <scope>NUCLEOTIDE SEQUENCE [LARGE SCALE GENOMIC DNA]</scope>
    <source>
        <tissue evidence="1">Muscle</tissue>
    </source>
</reference>
<dbReference type="PANTHER" id="PTHR37984:SF9">
    <property type="entry name" value="INTEGRASE CATALYTIC DOMAIN-CONTAINING PROTEIN"/>
    <property type="match status" value="1"/>
</dbReference>
<dbReference type="Gene3D" id="3.10.10.10">
    <property type="entry name" value="HIV Type 1 Reverse Transcriptase, subunit A, domain 1"/>
    <property type="match status" value="1"/>
</dbReference>
<organism evidence="1 2">
    <name type="scientific">Portunus trituberculatus</name>
    <name type="common">Swimming crab</name>
    <name type="synonym">Neptunus trituberculatus</name>
    <dbReference type="NCBI Taxonomy" id="210409"/>
    <lineage>
        <taxon>Eukaryota</taxon>
        <taxon>Metazoa</taxon>
        <taxon>Ecdysozoa</taxon>
        <taxon>Arthropoda</taxon>
        <taxon>Crustacea</taxon>
        <taxon>Multicrustacea</taxon>
        <taxon>Malacostraca</taxon>
        <taxon>Eumalacostraca</taxon>
        <taxon>Eucarida</taxon>
        <taxon>Decapoda</taxon>
        <taxon>Pleocyemata</taxon>
        <taxon>Brachyura</taxon>
        <taxon>Eubrachyura</taxon>
        <taxon>Portunoidea</taxon>
        <taxon>Portunidae</taxon>
        <taxon>Portuninae</taxon>
        <taxon>Portunus</taxon>
    </lineage>
</organism>
<dbReference type="InterPro" id="IPR050951">
    <property type="entry name" value="Retrovirus_Pol_polyprotein"/>
</dbReference>
<dbReference type="Proteomes" id="UP000324222">
    <property type="component" value="Unassembled WGS sequence"/>
</dbReference>
<evidence type="ECO:0000313" key="1">
    <source>
        <dbReference type="EMBL" id="MPC73333.1"/>
    </source>
</evidence>
<dbReference type="PANTHER" id="PTHR37984">
    <property type="entry name" value="PROTEIN CBG26694"/>
    <property type="match status" value="1"/>
</dbReference>
<evidence type="ECO:0000313" key="2">
    <source>
        <dbReference type="Proteomes" id="UP000324222"/>
    </source>
</evidence>
<protein>
    <submittedName>
        <fullName evidence="1">Uncharacterized protein</fullName>
    </submittedName>
</protein>